<dbReference type="InterPro" id="IPR039910">
    <property type="entry name" value="D15-like"/>
</dbReference>
<keyword evidence="2" id="KW-0812">Transmembrane</keyword>
<dbReference type="Pfam" id="PF01103">
    <property type="entry name" value="Omp85"/>
    <property type="match status" value="1"/>
</dbReference>
<evidence type="ECO:0000313" key="7">
    <source>
        <dbReference type="EMBL" id="WQD40557.1"/>
    </source>
</evidence>
<keyword evidence="8" id="KW-1185">Reference proteome</keyword>
<evidence type="ECO:0000259" key="6">
    <source>
        <dbReference type="Pfam" id="PF01103"/>
    </source>
</evidence>
<dbReference type="PANTHER" id="PTHR12815">
    <property type="entry name" value="SORTING AND ASSEMBLY MACHINERY SAMM50 PROTEIN FAMILY MEMBER"/>
    <property type="match status" value="1"/>
</dbReference>
<dbReference type="PANTHER" id="PTHR12815:SF47">
    <property type="entry name" value="TRANSLOCATION AND ASSEMBLY MODULE SUBUNIT TAMA"/>
    <property type="match status" value="1"/>
</dbReference>
<accession>A0ABZ0WCQ0</accession>
<dbReference type="Proteomes" id="UP001325680">
    <property type="component" value="Chromosome"/>
</dbReference>
<evidence type="ECO:0000313" key="8">
    <source>
        <dbReference type="Proteomes" id="UP001325680"/>
    </source>
</evidence>
<name>A0ABZ0WCQ0_9BACT</name>
<keyword evidence="5" id="KW-0998">Cell outer membrane</keyword>
<evidence type="ECO:0000256" key="2">
    <source>
        <dbReference type="ARBA" id="ARBA00022692"/>
    </source>
</evidence>
<dbReference type="InterPro" id="IPR000184">
    <property type="entry name" value="Bac_surfAg_D15"/>
</dbReference>
<reference evidence="7 8" key="1">
    <citation type="submission" date="2023-12" db="EMBL/GenBank/DDBJ databases">
        <title>Genome sequencing and assembly of bacterial species from a model synthetic community.</title>
        <authorList>
            <person name="Hogle S.L."/>
        </authorList>
    </citation>
    <scope>NUCLEOTIDE SEQUENCE [LARGE SCALE GENOMIC DNA]</scope>
    <source>
        <strain evidence="7 8">HAMBI_3031</strain>
    </source>
</reference>
<dbReference type="RefSeq" id="WP_114789735.1">
    <property type="nucleotide sequence ID" value="NZ_CP139960.1"/>
</dbReference>
<gene>
    <name evidence="7" type="ORF">U0035_10395</name>
</gene>
<organism evidence="7 8">
    <name type="scientific">Niabella yanshanensis</name>
    <dbReference type="NCBI Taxonomy" id="577386"/>
    <lineage>
        <taxon>Bacteria</taxon>
        <taxon>Pseudomonadati</taxon>
        <taxon>Bacteroidota</taxon>
        <taxon>Chitinophagia</taxon>
        <taxon>Chitinophagales</taxon>
        <taxon>Chitinophagaceae</taxon>
        <taxon>Niabella</taxon>
    </lineage>
</organism>
<sequence>MVFVFSSCTLFTVVRNEPQNKPYIFQTAINIKDNDLKKDEKSRLEAGLYEQLDDSIAARKLDKVFWEVLKNPQPLDTGLISRSLEFMNNYMVAEGYFHDSINFTTQVKNSGDQQRAFIDFNVWPGKPTRIDSLGYDLQDDSLQFLTNKNLKDALIKKGDRFAQTPISLEMDRLVELYRNNGYLLFTRNNLYALWDTLDLELLQPALDPLEQVTQIQKYQERKENPTANLEIRQKQLTDSISLQKYYVGNVTVYPDVRADTSNRSEKISTIRNVTVVQRSDKFKPKIFPQYVYLTRGELYRQSRYMRTVNRFNNLGTWRLVDIQQIPRERTDTVDFVMRLTPAPKYNFTTNLEGSFSQSVISGNFVGLGLNVGLQNRNFLKGANQLNTNIREGVELGGLNSGQFIQTRQISLSNSLIFPRYVFPGMNNFRQSFRGNIQSVLSLNAANTERRLLFNLTSFNTSWGYEFGWRSREYALTNRTFNLGIKIPNIEYSYIKKRDSLLSLISENPSIQNLFSDGLITSVITNFSMPWNSANRRSINVLRMNLEASGLLTGMVRNSFIDEQLYRFVKLDAEYAKLIKLSQKTGLVVRGFAGIGYELDATANPLKRSQLPFFKQYYSGGPNSMRAWQLRRLGPGSTVKYYENDASIDGEFIVPDRFGDVQLEANIEYRLPLFNIAGLPINGALFTDIGNIWYLKKEAGSAEERFRLSRLGKDIAIGSGAGIRADFSFFVIRLDYAYKVKDPSPDGRFADYQNKFFAYPFFRGSQLQIGIGYPFIF</sequence>
<keyword evidence="4" id="KW-0472">Membrane</keyword>
<evidence type="ECO:0000256" key="5">
    <source>
        <dbReference type="ARBA" id="ARBA00023237"/>
    </source>
</evidence>
<evidence type="ECO:0000256" key="1">
    <source>
        <dbReference type="ARBA" id="ARBA00004370"/>
    </source>
</evidence>
<dbReference type="EMBL" id="CP139960">
    <property type="protein sequence ID" value="WQD40557.1"/>
    <property type="molecule type" value="Genomic_DNA"/>
</dbReference>
<protein>
    <submittedName>
        <fullName evidence="7">BamA/TamA family outer membrane protein</fullName>
    </submittedName>
</protein>
<comment type="subcellular location">
    <subcellularLocation>
        <location evidence="1">Membrane</location>
    </subcellularLocation>
</comment>
<dbReference type="Gene3D" id="2.40.160.50">
    <property type="entry name" value="membrane protein fhac: a member of the omp85/tpsb transporter family"/>
    <property type="match status" value="1"/>
</dbReference>
<proteinExistence type="predicted"/>
<evidence type="ECO:0000256" key="3">
    <source>
        <dbReference type="ARBA" id="ARBA00022729"/>
    </source>
</evidence>
<feature type="domain" description="Bacterial surface antigen (D15)" evidence="6">
    <location>
        <begin position="562"/>
        <end position="772"/>
    </location>
</feature>
<keyword evidence="3" id="KW-0732">Signal</keyword>
<evidence type="ECO:0000256" key="4">
    <source>
        <dbReference type="ARBA" id="ARBA00023136"/>
    </source>
</evidence>